<keyword evidence="13" id="KW-1185">Reference proteome</keyword>
<dbReference type="GeneID" id="5129663"/>
<evidence type="ECO:0000259" key="11">
    <source>
        <dbReference type="PROSITE" id="PS51975"/>
    </source>
</evidence>
<dbReference type="EC" id="3.1.26.4" evidence="9"/>
<dbReference type="SUPFAM" id="SSF53098">
    <property type="entry name" value="Ribonuclease H-like"/>
    <property type="match status" value="1"/>
</dbReference>
<dbReference type="InterPro" id="IPR001352">
    <property type="entry name" value="RNase_HII/HIII"/>
</dbReference>
<comment type="catalytic activity">
    <reaction evidence="1 8 9">
        <text>Endonucleolytic cleavage to 5'-phosphomonoester.</text>
        <dbReference type="EC" id="3.1.26.4"/>
    </reaction>
</comment>
<evidence type="ECO:0000313" key="13">
    <source>
        <dbReference type="Proteomes" id="UP000001997"/>
    </source>
</evidence>
<dbReference type="STRING" id="294746.A5DA46"/>
<sequence length="343" mass="37828">MSYEESTTASQTESPRSPMPEEPSAKRQKLESTLSTWIPPSVTSLPGPSFHASTTYHSQIPRLILENKTASVVLGVDEAGRGPVLGPMVYGISYCLESYQEDLKHKYGFADSKVLKEDKRRELFYMVESMDHELNENVGWATRTMTARDISSAMLQGRGAAGGANLNEQAHNTTIQLIREVLDSGVNVKKVFVDTVGPPATYQKKLQGIFPTLEITVTKKADSIFPIVSTASVVAKVTRDLNIHYYHDQLALLQGKVIGSGYPSDPNTSTWLHANVDPVFGWCPLVRFSWQTAKDSLKNHHGVSVVYEADCEKDPGYGDVSSLLEKSSNYCVEVDFYGSNVVL</sequence>
<keyword evidence="4 8" id="KW-0540">Nuclease</keyword>
<dbReference type="Pfam" id="PF01351">
    <property type="entry name" value="RNase_HII"/>
    <property type="match status" value="1"/>
</dbReference>
<dbReference type="AlphaFoldDB" id="A5DA46"/>
<keyword evidence="6 8" id="KW-0255">Endonuclease</keyword>
<dbReference type="GO" id="GO:0003723">
    <property type="term" value="F:RNA binding"/>
    <property type="evidence" value="ECO:0007669"/>
    <property type="project" value="UniProtKB-UniRule"/>
</dbReference>
<dbReference type="KEGG" id="pgu:PGUG_00151"/>
<dbReference type="FunFam" id="3.30.420.10:FF:000016">
    <property type="entry name" value="Ribonuclease"/>
    <property type="match status" value="1"/>
</dbReference>
<proteinExistence type="inferred from homology"/>
<dbReference type="FunFam" id="1.10.10.460:FF:000001">
    <property type="entry name" value="Ribonuclease"/>
    <property type="match status" value="1"/>
</dbReference>
<dbReference type="PANTHER" id="PTHR10954:SF7">
    <property type="entry name" value="RIBONUCLEASE H2 SUBUNIT A"/>
    <property type="match status" value="1"/>
</dbReference>
<dbReference type="InterPro" id="IPR012337">
    <property type="entry name" value="RNaseH-like_sf"/>
</dbReference>
<evidence type="ECO:0000256" key="2">
    <source>
        <dbReference type="ARBA" id="ARBA00001946"/>
    </source>
</evidence>
<dbReference type="PROSITE" id="PS51975">
    <property type="entry name" value="RNASE_H_2"/>
    <property type="match status" value="1"/>
</dbReference>
<evidence type="ECO:0000256" key="6">
    <source>
        <dbReference type="ARBA" id="ARBA00022759"/>
    </source>
</evidence>
<evidence type="ECO:0000313" key="12">
    <source>
        <dbReference type="EMBL" id="EDK36053.2"/>
    </source>
</evidence>
<dbReference type="OrthoDB" id="7462577at2759"/>
<dbReference type="HOGENOM" id="CLU_036532_0_1_1"/>
<dbReference type="GO" id="GO:0004523">
    <property type="term" value="F:RNA-DNA hybrid ribonuclease activity"/>
    <property type="evidence" value="ECO:0007669"/>
    <property type="project" value="UniProtKB-UniRule"/>
</dbReference>
<dbReference type="InterPro" id="IPR023160">
    <property type="entry name" value="RNase_HII_hlx-loop-hlx_cap_dom"/>
</dbReference>
<comment type="cofactor">
    <cofactor evidence="8">
        <name>Mn(2+)</name>
        <dbReference type="ChEBI" id="CHEBI:29035"/>
    </cofactor>
    <cofactor evidence="8">
        <name>Mg(2+)</name>
        <dbReference type="ChEBI" id="CHEBI:18420"/>
    </cofactor>
    <text evidence="8">Manganese or magnesium. Binds 1 divalent metal ion per monomer in the absence of substrate. May bind a second metal ion after substrate binding.</text>
</comment>
<comment type="similarity">
    <text evidence="3">Belongs to the RNase HII family. Eukaryotic subfamily.</text>
</comment>
<comment type="function">
    <text evidence="9">Endonuclease that specifically degrades the RNA of RNA-DNA hybrids.</text>
</comment>
<dbReference type="GO" id="GO:0043137">
    <property type="term" value="P:DNA replication, removal of RNA primer"/>
    <property type="evidence" value="ECO:0007669"/>
    <property type="project" value="TreeGrafter"/>
</dbReference>
<evidence type="ECO:0000256" key="8">
    <source>
        <dbReference type="PROSITE-ProRule" id="PRU01319"/>
    </source>
</evidence>
<dbReference type="EMBL" id="CH408155">
    <property type="protein sequence ID" value="EDK36053.2"/>
    <property type="molecule type" value="Genomic_DNA"/>
</dbReference>
<dbReference type="eggNOG" id="KOG2299">
    <property type="taxonomic scope" value="Eukaryota"/>
</dbReference>
<evidence type="ECO:0000256" key="4">
    <source>
        <dbReference type="ARBA" id="ARBA00022722"/>
    </source>
</evidence>
<dbReference type="PANTHER" id="PTHR10954">
    <property type="entry name" value="RIBONUCLEASE H2 SUBUNIT A"/>
    <property type="match status" value="1"/>
</dbReference>
<feature type="region of interest" description="Disordered" evidence="10">
    <location>
        <begin position="1"/>
        <end position="32"/>
    </location>
</feature>
<dbReference type="FunCoup" id="A5DA46">
    <property type="interactions" value="428"/>
</dbReference>
<dbReference type="GO" id="GO:0032299">
    <property type="term" value="C:ribonuclease H2 complex"/>
    <property type="evidence" value="ECO:0007669"/>
    <property type="project" value="TreeGrafter"/>
</dbReference>
<dbReference type="InterPro" id="IPR024567">
    <property type="entry name" value="RNase_HII/HIII_dom"/>
</dbReference>
<evidence type="ECO:0000256" key="5">
    <source>
        <dbReference type="ARBA" id="ARBA00022723"/>
    </source>
</evidence>
<comment type="cofactor">
    <cofactor evidence="2">
        <name>Mg(2+)</name>
        <dbReference type="ChEBI" id="CHEBI:18420"/>
    </cofactor>
</comment>
<dbReference type="GO" id="GO:0046872">
    <property type="term" value="F:metal ion binding"/>
    <property type="evidence" value="ECO:0007669"/>
    <property type="project" value="UniProtKB-KW"/>
</dbReference>
<accession>A5DA46</accession>
<organism evidence="12 13">
    <name type="scientific">Meyerozyma guilliermondii (strain ATCC 6260 / CBS 566 / DSM 6381 / JCM 1539 / NBRC 10279 / NRRL Y-324)</name>
    <name type="common">Yeast</name>
    <name type="synonym">Candida guilliermondii</name>
    <dbReference type="NCBI Taxonomy" id="294746"/>
    <lineage>
        <taxon>Eukaryota</taxon>
        <taxon>Fungi</taxon>
        <taxon>Dikarya</taxon>
        <taxon>Ascomycota</taxon>
        <taxon>Saccharomycotina</taxon>
        <taxon>Pichiomycetes</taxon>
        <taxon>Debaryomycetaceae</taxon>
        <taxon>Meyerozyma</taxon>
    </lineage>
</organism>
<gene>
    <name evidence="12" type="ORF">PGUG_00151</name>
</gene>
<name>A5DA46_PICGU</name>
<keyword evidence="7 8" id="KW-0378">Hydrolase</keyword>
<dbReference type="NCBIfam" id="TIGR00729">
    <property type="entry name" value="ribonuclease HII"/>
    <property type="match status" value="1"/>
</dbReference>
<keyword evidence="5 8" id="KW-0479">Metal-binding</keyword>
<protein>
    <recommendedName>
        <fullName evidence="9">Ribonuclease</fullName>
        <ecNumber evidence="9">3.1.26.4</ecNumber>
    </recommendedName>
</protein>
<feature type="domain" description="RNase H type-2" evidence="11">
    <location>
        <begin position="71"/>
        <end position="302"/>
    </location>
</feature>
<evidence type="ECO:0000256" key="7">
    <source>
        <dbReference type="ARBA" id="ARBA00022801"/>
    </source>
</evidence>
<dbReference type="OMA" id="RYSWQTA"/>
<reference evidence="12 13" key="1">
    <citation type="journal article" date="2009" name="Nature">
        <title>Evolution of pathogenicity and sexual reproduction in eight Candida genomes.</title>
        <authorList>
            <person name="Butler G."/>
            <person name="Rasmussen M.D."/>
            <person name="Lin M.F."/>
            <person name="Santos M.A."/>
            <person name="Sakthikumar S."/>
            <person name="Munro C.A."/>
            <person name="Rheinbay E."/>
            <person name="Grabherr M."/>
            <person name="Forche A."/>
            <person name="Reedy J.L."/>
            <person name="Agrafioti I."/>
            <person name="Arnaud M.B."/>
            <person name="Bates S."/>
            <person name="Brown A.J."/>
            <person name="Brunke S."/>
            <person name="Costanzo M.C."/>
            <person name="Fitzpatrick D.A."/>
            <person name="de Groot P.W."/>
            <person name="Harris D."/>
            <person name="Hoyer L.L."/>
            <person name="Hube B."/>
            <person name="Klis F.M."/>
            <person name="Kodira C."/>
            <person name="Lennard N."/>
            <person name="Logue M.E."/>
            <person name="Martin R."/>
            <person name="Neiman A.M."/>
            <person name="Nikolaou E."/>
            <person name="Quail M.A."/>
            <person name="Quinn J."/>
            <person name="Santos M.C."/>
            <person name="Schmitzberger F.F."/>
            <person name="Sherlock G."/>
            <person name="Shah P."/>
            <person name="Silverstein K.A."/>
            <person name="Skrzypek M.S."/>
            <person name="Soll D."/>
            <person name="Staggs R."/>
            <person name="Stansfield I."/>
            <person name="Stumpf M.P."/>
            <person name="Sudbery P.E."/>
            <person name="Srikantha T."/>
            <person name="Zeng Q."/>
            <person name="Berman J."/>
            <person name="Berriman M."/>
            <person name="Heitman J."/>
            <person name="Gow N.A."/>
            <person name="Lorenz M.C."/>
            <person name="Birren B.W."/>
            <person name="Kellis M."/>
            <person name="Cuomo C.A."/>
        </authorList>
    </citation>
    <scope>NUCLEOTIDE SEQUENCE [LARGE SCALE GENOMIC DNA]</scope>
    <source>
        <strain evidence="13">ATCC 6260 / CBS 566 / DSM 6381 / JCM 1539 / NBRC 10279 / NRRL Y-324</strain>
    </source>
</reference>
<dbReference type="CDD" id="cd07181">
    <property type="entry name" value="RNase_HII_eukaryota_like"/>
    <property type="match status" value="1"/>
</dbReference>
<feature type="binding site" evidence="8">
    <location>
        <position position="78"/>
    </location>
    <ligand>
        <name>a divalent metal cation</name>
        <dbReference type="ChEBI" id="CHEBI:60240"/>
    </ligand>
</feature>
<feature type="binding site" evidence="8">
    <location>
        <position position="77"/>
    </location>
    <ligand>
        <name>a divalent metal cation</name>
        <dbReference type="ChEBI" id="CHEBI:60240"/>
    </ligand>
</feature>
<evidence type="ECO:0000256" key="9">
    <source>
        <dbReference type="RuleBase" id="RU003515"/>
    </source>
</evidence>
<dbReference type="GO" id="GO:1990516">
    <property type="term" value="P:ribonucleotide excision repair"/>
    <property type="evidence" value="ECO:0007669"/>
    <property type="project" value="EnsemblFungi"/>
</dbReference>
<feature type="compositionally biased region" description="Polar residues" evidence="10">
    <location>
        <begin position="1"/>
        <end position="12"/>
    </location>
</feature>
<dbReference type="InParanoid" id="A5DA46"/>
<evidence type="ECO:0000256" key="10">
    <source>
        <dbReference type="SAM" id="MobiDB-lite"/>
    </source>
</evidence>
<dbReference type="InterPro" id="IPR004649">
    <property type="entry name" value="RNase_H2_suA"/>
</dbReference>
<dbReference type="VEuPathDB" id="FungiDB:PGUG_00151"/>
<dbReference type="RefSeq" id="XP_001486774.2">
    <property type="nucleotide sequence ID" value="XM_001486724.1"/>
</dbReference>
<dbReference type="Gene3D" id="3.30.420.10">
    <property type="entry name" value="Ribonuclease H-like superfamily/Ribonuclease H"/>
    <property type="match status" value="1"/>
</dbReference>
<dbReference type="Proteomes" id="UP000001997">
    <property type="component" value="Unassembled WGS sequence"/>
</dbReference>
<dbReference type="InterPro" id="IPR036397">
    <property type="entry name" value="RNaseH_sf"/>
</dbReference>
<dbReference type="Gene3D" id="1.10.10.460">
    <property type="entry name" value="Ribonuclease hii. Domain 2"/>
    <property type="match status" value="1"/>
</dbReference>
<evidence type="ECO:0000256" key="3">
    <source>
        <dbReference type="ARBA" id="ARBA00007058"/>
    </source>
</evidence>
<evidence type="ECO:0000256" key="1">
    <source>
        <dbReference type="ARBA" id="ARBA00000077"/>
    </source>
</evidence>
<feature type="binding site" evidence="8">
    <location>
        <position position="194"/>
    </location>
    <ligand>
        <name>a divalent metal cation</name>
        <dbReference type="ChEBI" id="CHEBI:60240"/>
    </ligand>
</feature>